<keyword evidence="23" id="KW-1185">Reference proteome</keyword>
<dbReference type="Gene3D" id="1.20.1270.280">
    <property type="match status" value="1"/>
</dbReference>
<dbReference type="InterPro" id="IPR035706">
    <property type="entry name" value="AAA_9"/>
</dbReference>
<evidence type="ECO:0000256" key="11">
    <source>
        <dbReference type="ARBA" id="ARBA00023054"/>
    </source>
</evidence>
<keyword evidence="13" id="KW-0505">Motor protein</keyword>
<evidence type="ECO:0000256" key="10">
    <source>
        <dbReference type="ARBA" id="ARBA00023017"/>
    </source>
</evidence>
<feature type="domain" description="RRM" evidence="21">
    <location>
        <begin position="2708"/>
        <end position="2785"/>
    </location>
</feature>
<keyword evidence="12" id="KW-0969">Cilium</keyword>
<dbReference type="FunFam" id="3.30.70.330:FF:000040">
    <property type="entry name" value="Heterogeneous nuclear ribonucleoprotein A2/B1"/>
    <property type="match status" value="1"/>
</dbReference>
<dbReference type="OrthoDB" id="447173at2759"/>
<feature type="compositionally biased region" description="Acidic residues" evidence="20">
    <location>
        <begin position="167"/>
        <end position="181"/>
    </location>
</feature>
<feature type="region of interest" description="Disordered" evidence="20">
    <location>
        <begin position="2777"/>
        <end position="2847"/>
    </location>
</feature>
<keyword evidence="5" id="KW-0493">Microtubule</keyword>
<dbReference type="Pfam" id="PF12781">
    <property type="entry name" value="AAA_9"/>
    <property type="match status" value="1"/>
</dbReference>
<dbReference type="FunFam" id="3.40.50.300:FF:000153">
    <property type="entry name" value="Dynein axonemal heavy chain 1"/>
    <property type="match status" value="1"/>
</dbReference>
<keyword evidence="16" id="KW-0966">Cell projection</keyword>
<feature type="compositionally biased region" description="Gly residues" evidence="20">
    <location>
        <begin position="2791"/>
        <end position="2826"/>
    </location>
</feature>
<feature type="domain" description="RRM" evidence="21">
    <location>
        <begin position="2617"/>
        <end position="2693"/>
    </location>
</feature>
<dbReference type="InterPro" id="IPR012677">
    <property type="entry name" value="Nucleotide-bd_a/b_plait_sf"/>
</dbReference>
<dbReference type="STRING" id="7240.B4QYR3"/>
<dbReference type="SMART" id="SM00360">
    <property type="entry name" value="RRM"/>
    <property type="match status" value="2"/>
</dbReference>
<dbReference type="FunFam" id="3.30.70.330:FF:000456">
    <property type="entry name" value="Heterogeneous nuclear ribonucleoprotein A1"/>
    <property type="match status" value="1"/>
</dbReference>
<feature type="compositionally biased region" description="Gly residues" evidence="20">
    <location>
        <begin position="2900"/>
        <end position="2910"/>
    </location>
</feature>
<evidence type="ECO:0000256" key="17">
    <source>
        <dbReference type="ARBA" id="ARBA00023274"/>
    </source>
</evidence>
<evidence type="ECO:0000256" key="16">
    <source>
        <dbReference type="ARBA" id="ARBA00023273"/>
    </source>
</evidence>
<dbReference type="Proteomes" id="UP000000304">
    <property type="component" value="Chromosome 3R"/>
</dbReference>
<feature type="compositionally biased region" description="Low complexity" evidence="20">
    <location>
        <begin position="120"/>
        <end position="134"/>
    </location>
</feature>
<dbReference type="InterPro" id="IPR041228">
    <property type="entry name" value="Dynein_C"/>
</dbReference>
<evidence type="ECO:0000259" key="21">
    <source>
        <dbReference type="PROSITE" id="PS50102"/>
    </source>
</evidence>
<dbReference type="Gene3D" id="1.10.8.720">
    <property type="entry name" value="Region D6 of dynein motor"/>
    <property type="match status" value="1"/>
</dbReference>
<dbReference type="PANTHER" id="PTHR22878:SF63">
    <property type="entry name" value="DYNEIN AXONEMAL HEAVY CHAIN 10"/>
    <property type="match status" value="1"/>
</dbReference>
<feature type="compositionally biased region" description="Basic and acidic residues" evidence="20">
    <location>
        <begin position="367"/>
        <end position="385"/>
    </location>
</feature>
<dbReference type="PhylomeDB" id="B4QYR3"/>
<dbReference type="EMBL" id="CM000364">
    <property type="protein sequence ID" value="EDX14732.1"/>
    <property type="molecule type" value="Genomic_DNA"/>
</dbReference>
<dbReference type="GO" id="GO:0005703">
    <property type="term" value="C:polytene chromosome puff"/>
    <property type="evidence" value="ECO:0007669"/>
    <property type="project" value="UniProtKB-ARBA"/>
</dbReference>
<evidence type="ECO:0000313" key="22">
    <source>
        <dbReference type="EMBL" id="EDX14732.1"/>
    </source>
</evidence>
<dbReference type="PROSITE" id="PS50102">
    <property type="entry name" value="RRM"/>
    <property type="match status" value="2"/>
</dbReference>
<protein>
    <submittedName>
        <fullName evidence="22">GD21374</fullName>
    </submittedName>
</protein>
<feature type="compositionally biased region" description="Low complexity" evidence="20">
    <location>
        <begin position="2863"/>
        <end position="2872"/>
    </location>
</feature>
<feature type="region of interest" description="Disordered" evidence="20">
    <location>
        <begin position="97"/>
        <end position="197"/>
    </location>
</feature>
<dbReference type="HOGENOM" id="CLU_226284_0_0_1"/>
<dbReference type="FunFam" id="1.10.8.1220:FF:000001">
    <property type="entry name" value="Dynein axonemal heavy chain 5"/>
    <property type="match status" value="1"/>
</dbReference>
<dbReference type="InterPro" id="IPR035979">
    <property type="entry name" value="RBD_domain_sf"/>
</dbReference>
<dbReference type="Pfam" id="PF08385">
    <property type="entry name" value="DHC_N1"/>
    <property type="match status" value="2"/>
</dbReference>
<keyword evidence="10" id="KW-0243">Dynein</keyword>
<dbReference type="Gene3D" id="1.10.8.1220">
    <property type="match status" value="1"/>
</dbReference>
<dbReference type="Gene3D" id="6.10.140.1060">
    <property type="match status" value="1"/>
</dbReference>
<evidence type="ECO:0000256" key="8">
    <source>
        <dbReference type="ARBA" id="ARBA00022840"/>
    </source>
</evidence>
<dbReference type="InterPro" id="IPR026983">
    <property type="entry name" value="DHC"/>
</dbReference>
<feature type="region of interest" description="Disordered" evidence="20">
    <location>
        <begin position="2862"/>
        <end position="2951"/>
    </location>
</feature>
<feature type="coiled-coil region" evidence="19">
    <location>
        <begin position="1527"/>
        <end position="1575"/>
    </location>
</feature>
<keyword evidence="14" id="KW-0206">Cytoskeleton</keyword>
<evidence type="ECO:0000256" key="5">
    <source>
        <dbReference type="ARBA" id="ARBA00022701"/>
    </source>
</evidence>
<reference evidence="22 23" key="1">
    <citation type="journal article" date="2007" name="Nature">
        <title>Evolution of genes and genomes on the Drosophila phylogeny.</title>
        <authorList>
            <consortium name="Drosophila 12 Genomes Consortium"/>
            <person name="Clark A.G."/>
            <person name="Eisen M.B."/>
            <person name="Smith D.R."/>
            <person name="Bergman C.M."/>
            <person name="Oliver B."/>
            <person name="Markow T.A."/>
            <person name="Kaufman T.C."/>
            <person name="Kellis M."/>
            <person name="Gelbart W."/>
            <person name="Iyer V.N."/>
            <person name="Pollard D.A."/>
            <person name="Sackton T.B."/>
            <person name="Larracuente A.M."/>
            <person name="Singh N.D."/>
            <person name="Abad J.P."/>
            <person name="Abt D.N."/>
            <person name="Adryan B."/>
            <person name="Aguade M."/>
            <person name="Akashi H."/>
            <person name="Anderson W.W."/>
            <person name="Aquadro C.F."/>
            <person name="Ardell D.H."/>
            <person name="Arguello R."/>
            <person name="Artieri C.G."/>
            <person name="Barbash D.A."/>
            <person name="Barker D."/>
            <person name="Barsanti P."/>
            <person name="Batterham P."/>
            <person name="Batzoglou S."/>
            <person name="Begun D."/>
            <person name="Bhutkar A."/>
            <person name="Blanco E."/>
            <person name="Bosak S.A."/>
            <person name="Bradley R.K."/>
            <person name="Brand A.D."/>
            <person name="Brent M.R."/>
            <person name="Brooks A.N."/>
            <person name="Brown R.H."/>
            <person name="Butlin R.K."/>
            <person name="Caggese C."/>
            <person name="Calvi B.R."/>
            <person name="Bernardo de Carvalho A."/>
            <person name="Caspi A."/>
            <person name="Castrezana S."/>
            <person name="Celniker S.E."/>
            <person name="Chang J.L."/>
            <person name="Chapple C."/>
            <person name="Chatterji S."/>
            <person name="Chinwalla A."/>
            <person name="Civetta A."/>
            <person name="Clifton S.W."/>
            <person name="Comeron J.M."/>
            <person name="Costello J.C."/>
            <person name="Coyne J.A."/>
            <person name="Daub J."/>
            <person name="David R.G."/>
            <person name="Delcher A.L."/>
            <person name="Delehaunty K."/>
            <person name="Do C.B."/>
            <person name="Ebling H."/>
            <person name="Edwards K."/>
            <person name="Eickbush T."/>
            <person name="Evans J.D."/>
            <person name="Filipski A."/>
            <person name="Findeiss S."/>
            <person name="Freyhult E."/>
            <person name="Fulton L."/>
            <person name="Fulton R."/>
            <person name="Garcia A.C."/>
            <person name="Gardiner A."/>
            <person name="Garfield D.A."/>
            <person name="Garvin B.E."/>
            <person name="Gibson G."/>
            <person name="Gilbert D."/>
            <person name="Gnerre S."/>
            <person name="Godfrey J."/>
            <person name="Good R."/>
            <person name="Gotea V."/>
            <person name="Gravely B."/>
            <person name="Greenberg A.J."/>
            <person name="Griffiths-Jones S."/>
            <person name="Gross S."/>
            <person name="Guigo R."/>
            <person name="Gustafson E.A."/>
            <person name="Haerty W."/>
            <person name="Hahn M.W."/>
            <person name="Halligan D.L."/>
            <person name="Halpern A.L."/>
            <person name="Halter G.M."/>
            <person name="Han M.V."/>
            <person name="Heger A."/>
            <person name="Hillier L."/>
            <person name="Hinrichs A.S."/>
            <person name="Holmes I."/>
            <person name="Hoskins R.A."/>
            <person name="Hubisz M.J."/>
            <person name="Hultmark D."/>
            <person name="Huntley M.A."/>
            <person name="Jaffe D.B."/>
            <person name="Jagadeeshan S."/>
            <person name="Jeck W.R."/>
            <person name="Johnson J."/>
            <person name="Jones C.D."/>
            <person name="Jordan W.C."/>
            <person name="Karpen G.H."/>
            <person name="Kataoka E."/>
            <person name="Keightley P.D."/>
            <person name="Kheradpour P."/>
            <person name="Kirkness E.F."/>
            <person name="Koerich L.B."/>
            <person name="Kristiansen K."/>
            <person name="Kudrna D."/>
            <person name="Kulathinal R.J."/>
            <person name="Kumar S."/>
            <person name="Kwok R."/>
            <person name="Lander E."/>
            <person name="Langley C.H."/>
            <person name="Lapoint R."/>
            <person name="Lazzaro B.P."/>
            <person name="Lee S.J."/>
            <person name="Levesque L."/>
            <person name="Li R."/>
            <person name="Lin C.F."/>
            <person name="Lin M.F."/>
            <person name="Lindblad-Toh K."/>
            <person name="Llopart A."/>
            <person name="Long M."/>
            <person name="Low L."/>
            <person name="Lozovsky E."/>
            <person name="Lu J."/>
            <person name="Luo M."/>
            <person name="Machado C.A."/>
            <person name="Makalowski W."/>
            <person name="Marzo M."/>
            <person name="Matsuda M."/>
            <person name="Matzkin L."/>
            <person name="McAllister B."/>
            <person name="McBride C.S."/>
            <person name="McKernan B."/>
            <person name="McKernan K."/>
            <person name="Mendez-Lago M."/>
            <person name="Minx P."/>
            <person name="Mollenhauer M.U."/>
            <person name="Montooth K."/>
            <person name="Mount S.M."/>
            <person name="Mu X."/>
            <person name="Myers E."/>
            <person name="Negre B."/>
            <person name="Newfeld S."/>
            <person name="Nielsen R."/>
            <person name="Noor M.A."/>
            <person name="O'Grady P."/>
            <person name="Pachter L."/>
            <person name="Papaceit M."/>
            <person name="Parisi M.J."/>
            <person name="Parisi M."/>
            <person name="Parts L."/>
            <person name="Pedersen J.S."/>
            <person name="Pesole G."/>
            <person name="Phillippy A.M."/>
            <person name="Ponting C.P."/>
            <person name="Pop M."/>
            <person name="Porcelli D."/>
            <person name="Powell J.R."/>
            <person name="Prohaska S."/>
            <person name="Pruitt K."/>
            <person name="Puig M."/>
            <person name="Quesneville H."/>
            <person name="Ram K.R."/>
            <person name="Rand D."/>
            <person name="Rasmussen M.D."/>
            <person name="Reed L.K."/>
            <person name="Reenan R."/>
            <person name="Reily A."/>
            <person name="Remington K.A."/>
            <person name="Rieger T.T."/>
            <person name="Ritchie M.G."/>
            <person name="Robin C."/>
            <person name="Rogers Y.H."/>
            <person name="Rohde C."/>
            <person name="Rozas J."/>
            <person name="Rubenfield M.J."/>
            <person name="Ruiz A."/>
            <person name="Russo S."/>
            <person name="Salzberg S.L."/>
            <person name="Sanchez-Gracia A."/>
            <person name="Saranga D.J."/>
            <person name="Sato H."/>
            <person name="Schaeffer S.W."/>
            <person name="Schatz M.C."/>
            <person name="Schlenke T."/>
            <person name="Schwartz R."/>
            <person name="Segarra C."/>
            <person name="Singh R.S."/>
            <person name="Sirot L."/>
            <person name="Sirota M."/>
            <person name="Sisneros N.B."/>
            <person name="Smith C.D."/>
            <person name="Smith T.F."/>
            <person name="Spieth J."/>
            <person name="Stage D.E."/>
            <person name="Stark A."/>
            <person name="Stephan W."/>
            <person name="Strausberg R.L."/>
            <person name="Strempel S."/>
            <person name="Sturgill D."/>
            <person name="Sutton G."/>
            <person name="Sutton G.G."/>
            <person name="Tao W."/>
            <person name="Teichmann S."/>
            <person name="Tobari Y.N."/>
            <person name="Tomimura Y."/>
            <person name="Tsolas J.M."/>
            <person name="Valente V.L."/>
            <person name="Venter E."/>
            <person name="Venter J.C."/>
            <person name="Vicario S."/>
            <person name="Vieira F.G."/>
            <person name="Vilella A.J."/>
            <person name="Villasante A."/>
            <person name="Walenz B."/>
            <person name="Wang J."/>
            <person name="Wasserman M."/>
            <person name="Watts T."/>
            <person name="Wilson D."/>
            <person name="Wilson R.K."/>
            <person name="Wing R.A."/>
            <person name="Wolfner M.F."/>
            <person name="Wong A."/>
            <person name="Wong G.K."/>
            <person name="Wu C.I."/>
            <person name="Wu G."/>
            <person name="Yamamoto D."/>
            <person name="Yang H.P."/>
            <person name="Yang S.P."/>
            <person name="Yorke J.A."/>
            <person name="Yoshida K."/>
            <person name="Zdobnov E."/>
            <person name="Zhang P."/>
            <person name="Zhang Y."/>
            <person name="Zimin A.V."/>
            <person name="Baldwin J."/>
            <person name="Abdouelleil A."/>
            <person name="Abdulkadir J."/>
            <person name="Abebe A."/>
            <person name="Abera B."/>
            <person name="Abreu J."/>
            <person name="Acer S.C."/>
            <person name="Aftuck L."/>
            <person name="Alexander A."/>
            <person name="An P."/>
            <person name="Anderson E."/>
            <person name="Anderson S."/>
            <person name="Arachi H."/>
            <person name="Azer M."/>
            <person name="Bachantsang P."/>
            <person name="Barry A."/>
            <person name="Bayul T."/>
            <person name="Berlin A."/>
            <person name="Bessette D."/>
            <person name="Bloom T."/>
            <person name="Blye J."/>
            <person name="Boguslavskiy L."/>
            <person name="Bonnet C."/>
            <person name="Boukhgalter B."/>
            <person name="Bourzgui I."/>
            <person name="Brown A."/>
            <person name="Cahill P."/>
            <person name="Channer S."/>
            <person name="Cheshatsang Y."/>
            <person name="Chuda L."/>
            <person name="Citroen M."/>
            <person name="Collymore A."/>
            <person name="Cooke P."/>
            <person name="Costello M."/>
            <person name="D'Aco K."/>
            <person name="Daza R."/>
            <person name="De Haan G."/>
            <person name="DeGray S."/>
            <person name="DeMaso C."/>
            <person name="Dhargay N."/>
            <person name="Dooley K."/>
            <person name="Dooley E."/>
            <person name="Doricent M."/>
            <person name="Dorje P."/>
            <person name="Dorjee K."/>
            <person name="Dupes A."/>
            <person name="Elong R."/>
            <person name="Falk J."/>
            <person name="Farina A."/>
            <person name="Faro S."/>
            <person name="Ferguson D."/>
            <person name="Fisher S."/>
            <person name="Foley C.D."/>
            <person name="Franke A."/>
            <person name="Friedrich D."/>
            <person name="Gadbois L."/>
            <person name="Gearin G."/>
            <person name="Gearin C.R."/>
            <person name="Giannoukos G."/>
            <person name="Goode T."/>
            <person name="Graham J."/>
            <person name="Grandbois E."/>
            <person name="Grewal S."/>
            <person name="Gyaltsen K."/>
            <person name="Hafez N."/>
            <person name="Hagos B."/>
            <person name="Hall J."/>
            <person name="Henson C."/>
            <person name="Hollinger A."/>
            <person name="Honan T."/>
            <person name="Huard M.D."/>
            <person name="Hughes L."/>
            <person name="Hurhula B."/>
            <person name="Husby M.E."/>
            <person name="Kamat A."/>
            <person name="Kanga B."/>
            <person name="Kashin S."/>
            <person name="Khazanovich D."/>
            <person name="Kisner P."/>
            <person name="Lance K."/>
            <person name="Lara M."/>
            <person name="Lee W."/>
            <person name="Lennon N."/>
            <person name="Letendre F."/>
            <person name="LeVine R."/>
            <person name="Lipovsky A."/>
            <person name="Liu X."/>
            <person name="Liu J."/>
            <person name="Liu S."/>
            <person name="Lokyitsang T."/>
            <person name="Lokyitsang Y."/>
            <person name="Lubonja R."/>
            <person name="Lui A."/>
            <person name="MacDonald P."/>
            <person name="Magnisalis V."/>
            <person name="Maru K."/>
            <person name="Matthews C."/>
            <person name="McCusker W."/>
            <person name="McDonough S."/>
            <person name="Mehta T."/>
            <person name="Meldrim J."/>
            <person name="Meneus L."/>
            <person name="Mihai O."/>
            <person name="Mihalev A."/>
            <person name="Mihova T."/>
            <person name="Mittelman R."/>
            <person name="Mlenga V."/>
            <person name="Montmayeur A."/>
            <person name="Mulrain L."/>
            <person name="Navidi A."/>
            <person name="Naylor J."/>
            <person name="Negash T."/>
            <person name="Nguyen T."/>
            <person name="Nguyen N."/>
            <person name="Nicol R."/>
            <person name="Norbu C."/>
            <person name="Norbu N."/>
            <person name="Novod N."/>
            <person name="O'Neill B."/>
            <person name="Osman S."/>
            <person name="Markiewicz E."/>
            <person name="Oyono O.L."/>
            <person name="Patti C."/>
            <person name="Phunkhang P."/>
            <person name="Pierre F."/>
            <person name="Priest M."/>
            <person name="Raghuraman S."/>
            <person name="Rege F."/>
            <person name="Reyes R."/>
            <person name="Rise C."/>
            <person name="Rogov P."/>
            <person name="Ross K."/>
            <person name="Ryan E."/>
            <person name="Settipalli S."/>
            <person name="Shea T."/>
            <person name="Sherpa N."/>
            <person name="Shi L."/>
            <person name="Shih D."/>
            <person name="Sparrow T."/>
            <person name="Spaulding J."/>
            <person name="Stalker J."/>
            <person name="Stange-Thomann N."/>
            <person name="Stavropoulos S."/>
            <person name="Stone C."/>
            <person name="Strader C."/>
            <person name="Tesfaye S."/>
            <person name="Thomson T."/>
            <person name="Thoulutsang Y."/>
            <person name="Thoulutsang D."/>
            <person name="Topham K."/>
            <person name="Topping I."/>
            <person name="Tsamla T."/>
            <person name="Vassiliev H."/>
            <person name="Vo A."/>
            <person name="Wangchuk T."/>
            <person name="Wangdi T."/>
            <person name="Weiand M."/>
            <person name="Wilkinson J."/>
            <person name="Wilson A."/>
            <person name="Yadav S."/>
            <person name="Young G."/>
            <person name="Yu Q."/>
            <person name="Zembek L."/>
            <person name="Zhong D."/>
            <person name="Zimmer A."/>
            <person name="Zwirko Z."/>
            <person name="Jaffe D.B."/>
            <person name="Alvarez P."/>
            <person name="Brockman W."/>
            <person name="Butler J."/>
            <person name="Chin C."/>
            <person name="Gnerre S."/>
            <person name="Grabherr M."/>
            <person name="Kleber M."/>
            <person name="Mauceli E."/>
            <person name="MacCallum I."/>
        </authorList>
    </citation>
    <scope>NUCLEOTIDE SEQUENCE [LARGE SCALE GENOMIC DNA]</scope>
    <source>
        <strain evidence="23">white501</strain>
    </source>
</reference>
<proteinExistence type="inferred from homology"/>
<evidence type="ECO:0000256" key="6">
    <source>
        <dbReference type="ARBA" id="ARBA00022737"/>
    </source>
</evidence>
<dbReference type="GO" id="GO:0005634">
    <property type="term" value="C:nucleus"/>
    <property type="evidence" value="ECO:0007669"/>
    <property type="project" value="UniProtKB-SubCell"/>
</dbReference>
<evidence type="ECO:0000313" key="23">
    <source>
        <dbReference type="Proteomes" id="UP000000304"/>
    </source>
</evidence>
<feature type="compositionally biased region" description="Gly residues" evidence="20">
    <location>
        <begin position="2920"/>
        <end position="2939"/>
    </location>
</feature>
<dbReference type="Pfam" id="PF00076">
    <property type="entry name" value="RRM_1"/>
    <property type="match status" value="2"/>
</dbReference>
<dbReference type="FunFam" id="1.20.1270.280:FF:000005">
    <property type="entry name" value="Dynein axonemal heavy chain 10"/>
    <property type="match status" value="1"/>
</dbReference>
<dbReference type="Gene3D" id="3.40.50.300">
    <property type="entry name" value="P-loop containing nucleotide triphosphate hydrolases"/>
    <property type="match status" value="2"/>
</dbReference>
<feature type="compositionally biased region" description="Low complexity" evidence="20">
    <location>
        <begin position="2885"/>
        <end position="2899"/>
    </location>
</feature>
<evidence type="ECO:0000256" key="12">
    <source>
        <dbReference type="ARBA" id="ARBA00023069"/>
    </source>
</evidence>
<dbReference type="FunFam" id="1.10.8.720:FF:000005">
    <property type="entry name" value="Dynein axonemal heavy chain 10"/>
    <property type="match status" value="1"/>
</dbReference>
<name>B4QYR3_DROSI</name>
<dbReference type="Pfam" id="PF03028">
    <property type="entry name" value="Dynein_heavy"/>
    <property type="match status" value="1"/>
</dbReference>
<comment type="similarity">
    <text evidence="3">Belongs to the dynein heavy chain family.</text>
</comment>
<dbReference type="GO" id="GO:0008569">
    <property type="term" value="F:minus-end-directed microtubule motor activity"/>
    <property type="evidence" value="ECO:0007669"/>
    <property type="project" value="InterPro"/>
</dbReference>
<keyword evidence="9 18" id="KW-0694">RNA-binding</keyword>
<dbReference type="GO" id="GO:0001745">
    <property type="term" value="P:compound eye morphogenesis"/>
    <property type="evidence" value="ECO:0007669"/>
    <property type="project" value="UniProtKB-ARBA"/>
</dbReference>
<evidence type="ECO:0000256" key="18">
    <source>
        <dbReference type="PROSITE-ProRule" id="PRU00176"/>
    </source>
</evidence>
<sequence>MSQTQFESTSDSADAAAESLNNVEPRVVWLKTIMSNMLGVFEPKYVNATISKNMPAVENFFQRRYETQNDLDFVVLFFWRTFYDKLIEEEITVLEEVPRPPPTVPDKKGKGKKKGDARMAGGKSAGKAGTSAGAAGKGRKKAGQDAAAPAGGDQEPVEEVNTGGETTDAEVEGELEGEEEATVAGSGKSSARSRRSKFRKKKATYVPVYVEVKKLVPAYVKTPQVHCHFGRMESSDLDPKIKYIYIVRKNRREIPNFSDVSACFAQMPLYFLLGTVRGSLINSLRDDLNLVYKSAIQFQFREPATADSQQMDSYEGQAGGSGGGGAGGAGGETGEDISSEAKESGPGLLELSKPSEFRLRALKQQKKMKEAEAAAKKAKAKKPDAEPTEEEEEADAHKVEAHLSSSEEEVEVKVEKLTIGQRWEKMLSETKAKVEAEHAAEEATPPRITPIQRRLLKEIEEFQSEITWTINHIVWAFSLPSSYILPGQEATEFEDAIIRVPVDPKRLDLVITYTQQQLEEVVDGWIKYLKKTMKTLTDAKLDDFTPMAEHRYWHKMEVELYGTLEQLKTEFVVAVLQRLTDDKSPVLDEWQAVVEKTEARFKLAKENSDYLGTIIDYLEKVRSYESFKMVVLQIPNIMVGLRHIWTMSSHYCRDPEMQVLLCQISNVFVQKVKSIINFENIFKYSATYTYETATNCANLLRCWKQAYKLSRQHIEDSGAGSRWEFDRVALFNEVNHIHRVAVDIAYVGRVFVQYENLFGHRLKACIADPSIVDNLMRKVYRMLDDLIKSVDYDMFRPGNWENWEYSLELFNKRLDNVENEAKNVIDQSINSLLSSEKGLDLVVNAMNIDTRATLQEFVATKHENLLRFFVTEINAVERVFTKLKKSPPMAKHQPAKISAIFWARLLGKKLKTSVLAFKRVEDEPAIKNSFLKRSSFKQYFELMTVMFQFEKVLFENFIQNATYLVNTTNRSNVLRIRICKESTMSYISEAVQTLKAKPRPELQMTSDRRVTPVKSSNLMPVQSEAFSAYSVADSAGTEISSESENEGLLVGDTSQKKLMCRINRLTVLVAMIMWMVSNTRKANIQLQECTAFIRMVKDKKPKDVTAMDRHCVRTCELLQRAESQYLLPIWRELVGEKTLIEYDMDFVVNLKRDVFDVLFEAQQFEHLGFTLPAVLRTAIMKKDLLFKDYERMTEVVDRYRSIINNLSMSEVIFLRGHIYDTELFIQMGVGRYTWTSFNIGKFCDQINSQLRKLTSIVSQINFIRLDLRSRIDMIKSFNLFNLDDELKVEDTSRASGESYLQDRKNASQRFKSVTGETITMFSIEKDVPADEKAEQACGSGIYPCQGYFELLEASRNRKAAQMKKLYDSLGPVLVKLESLVLGTFSGRSDRMKTYYEYWEGETFKCIVDMTYQNLKCYINRLLSNKPMFEVNAVLLMSEIVLEPSVQELQNTIVTATKDYISRLRIFTRWMTGTCIACPLTGNLEDMGKISVAGAGLLRFVRAVLGFFDVYKEVKPKKERLDFLVEEQEVQIKLLNHLNGEIQKLEEKLNELNENYATSMKQMRALTEMMQQAERRLIASDKLISGLTSELIRWSKEMASLGQQLIDSVGGCLISASFLAYTGAFTWEFRRAMVFDDWLEDIASLGIPIQLPFKIDGYLTTDVEISQWSNEGLPPDELSIQNGILTMRASRFPLCIDPQLQALQWIRKREFRNNLKVLSFSDSDFLKQLEMAIMYGTPVLFEDVDDYIDPVIDDILQKNIRIQGGRKFVMLGDKEVDWDPSFRVYLTTKFSNPKFDPAVYAKALVINYTVTQTGLEDQLLSVVVGTERPDLEAQRESLIAQTSENKQLLQQLEDSLLRELSTSTGNMLDNVELIETLENTKTKAGVVMEQLKLAADTAADIEVLRNGYRPAAKRGAVLFFALSDMATVNSMYQYALAAYLDVFVYSLRKAVPDASLNKRLNNIIKTLTENVYCYGCTGIFERHKLLFSFQIATKLAQRDGILLQSELDFFIKGSIALTKSERSNPCKWLSEKSWEDVLKLAFDFPDTFGTLPDHFGRYLTEWKEWFDLENPEEVACPGDYNIKCNAFQASKLMFLRCFRVDRIFRSINQYIVETMDEFYIMPPVVSFTAIYEQTSSTIPVCFVLSAGSDPTNDLIKLADTIVGMSNFCHISLGQGQEKAALRLLDGAIKQGMWLMLQNGHLLIRFVRELEKHLDRIENPHPDFRLWITTDPTPTFPIGILQKSLKVVTEPPNGLKLNLRSTYFKVRQERLESCSHVAFRPLVYVLAFFHAVVQERRKYDKLGWNIAYDFNDTDFEVCTEILRTYLTRCGTGKIPWNSLKYLIGEVMYGGRVIDDFDRRITNCYMNEYMGDFLFDEFKVFHFYEDDNVDYCLPEEETILKEDYIAHIDKLPLVNKPDVFGLHPNAEIGYYTMAARNIWNSLIELQPQTGEGTGGISRDDFIDSVAAGILKKLPPAFETWRIRKQIQMSLSPTGVVLLQELDRFNLLVVRIKKTLELLRKVTNSAIAGEIGMDNVLDNIANSLFNGLLPAAWSKLAPATCKQLASWLEHLRLRAVQYKYWTLSGEPLVMWLSGLHIPQSYLTALVQDFAQDSITEPEHMRKLFIGGLDYRTTDENLKAHFEKWGNIVDVVVMKDPRTKRSRGFGFITYSHSSMIDEAQKSRPHKIDGRVVEPKRAVPRQDIDSPNAGATVKKLFVGALKDDHDEQSIRDYFQNFGNIVDINIVIDKETGKKRGFAFVEFDDYDPVDKVVLQKQHQLNGKMVDVKKALPKQNDQQGGGGGRGGPGGRAGGNRGNMGGGNYGNQNGGGNWNNGGNNWGNNRGGNDNWGNNNFGGGGGGGGGYGGGNNSWGNNNPWDNGNGGGNFGGGGNNWNNGGNDFGGYQQNYGGGPQRGGGNFNNNRMQPYQGGGGFKAGGGNQGNYGGNNQGFNNGGNNRRY</sequence>
<dbReference type="GO" id="GO:0043565">
    <property type="term" value="F:sequence-specific DNA binding"/>
    <property type="evidence" value="ECO:0007669"/>
    <property type="project" value="UniProtKB-ARBA"/>
</dbReference>
<gene>
    <name evidence="22" type="primary">Dsim\GD21374</name>
    <name evidence="22" type="ORF">Dsim_GD21374</name>
</gene>
<evidence type="ECO:0000256" key="20">
    <source>
        <dbReference type="SAM" id="MobiDB-lite"/>
    </source>
</evidence>
<evidence type="ECO:0000256" key="13">
    <source>
        <dbReference type="ARBA" id="ARBA00023175"/>
    </source>
</evidence>
<evidence type="ECO:0000256" key="3">
    <source>
        <dbReference type="ARBA" id="ARBA00008887"/>
    </source>
</evidence>
<dbReference type="InterPro" id="IPR041658">
    <property type="entry name" value="AAA_lid_11"/>
</dbReference>
<dbReference type="InterPro" id="IPR027417">
    <property type="entry name" value="P-loop_NTPase"/>
</dbReference>
<keyword evidence="17" id="KW-0687">Ribonucleoprotein</keyword>
<evidence type="ECO:0000256" key="9">
    <source>
        <dbReference type="ARBA" id="ARBA00022884"/>
    </source>
</evidence>
<dbReference type="GO" id="GO:0003006">
    <property type="term" value="P:developmental process involved in reproduction"/>
    <property type="evidence" value="ECO:0007669"/>
    <property type="project" value="UniProtKB-ARBA"/>
</dbReference>
<dbReference type="GO" id="GO:0003723">
    <property type="term" value="F:RNA binding"/>
    <property type="evidence" value="ECO:0007669"/>
    <property type="project" value="UniProtKB-UniRule"/>
</dbReference>
<dbReference type="Gene3D" id="3.30.70.330">
    <property type="match status" value="2"/>
</dbReference>
<dbReference type="CDD" id="cd12578">
    <property type="entry name" value="RRM1_hnRNPA_like"/>
    <property type="match status" value="1"/>
</dbReference>
<evidence type="ECO:0000256" key="2">
    <source>
        <dbReference type="ARBA" id="ARBA00004430"/>
    </source>
</evidence>
<dbReference type="GO" id="GO:0007605">
    <property type="term" value="P:sensory perception of sound"/>
    <property type="evidence" value="ECO:0007669"/>
    <property type="project" value="EnsemblMetazoa"/>
</dbReference>
<dbReference type="GO" id="GO:0000381">
    <property type="term" value="P:regulation of alternative mRNA splicing, via spliceosome"/>
    <property type="evidence" value="ECO:0007669"/>
    <property type="project" value="UniProtKB-ARBA"/>
</dbReference>
<feature type="compositionally biased region" description="Gly residues" evidence="20">
    <location>
        <begin position="2873"/>
        <end position="2884"/>
    </location>
</feature>
<feature type="compositionally biased region" description="Gly residues" evidence="20">
    <location>
        <begin position="317"/>
        <end position="332"/>
    </location>
</feature>
<keyword evidence="6" id="KW-0677">Repeat</keyword>
<dbReference type="FunFam" id="3.40.50.300:FF:000049">
    <property type="entry name" value="Dynein, axonemal, heavy chain 5"/>
    <property type="match status" value="1"/>
</dbReference>
<dbReference type="InterPro" id="IPR000504">
    <property type="entry name" value="RRM_dom"/>
</dbReference>
<evidence type="ECO:0000256" key="14">
    <source>
        <dbReference type="ARBA" id="ARBA00023212"/>
    </source>
</evidence>
<dbReference type="GO" id="GO:0005524">
    <property type="term" value="F:ATP binding"/>
    <property type="evidence" value="ECO:0007669"/>
    <property type="project" value="UniProtKB-KW"/>
</dbReference>
<keyword evidence="4" id="KW-0963">Cytoplasm</keyword>
<dbReference type="PANTHER" id="PTHR22878">
    <property type="entry name" value="DYNEIN HEAVY CHAIN 6, AXONEMAL-LIKE-RELATED"/>
    <property type="match status" value="1"/>
</dbReference>
<dbReference type="Bgee" id="FBgn0269963">
    <property type="expression patterns" value="Expressed in embryo and 3 other cell types or tissues"/>
</dbReference>
<dbReference type="GO" id="GO:0030286">
    <property type="term" value="C:dynein complex"/>
    <property type="evidence" value="ECO:0007669"/>
    <property type="project" value="UniProtKB-KW"/>
</dbReference>
<dbReference type="GO" id="GO:0045505">
    <property type="term" value="F:dynein intermediate chain binding"/>
    <property type="evidence" value="ECO:0007669"/>
    <property type="project" value="InterPro"/>
</dbReference>
<keyword evidence="7" id="KW-0547">Nucleotide-binding</keyword>
<dbReference type="InterPro" id="IPR013594">
    <property type="entry name" value="Dynein_heavy_tail"/>
</dbReference>
<dbReference type="GO" id="GO:1990904">
    <property type="term" value="C:ribonucleoprotein complex"/>
    <property type="evidence" value="ECO:0007669"/>
    <property type="project" value="UniProtKB-KW"/>
</dbReference>
<feature type="region of interest" description="Disordered" evidence="20">
    <location>
        <begin position="304"/>
        <end position="407"/>
    </location>
</feature>
<dbReference type="Pfam" id="PF18198">
    <property type="entry name" value="AAA_lid_11"/>
    <property type="match status" value="1"/>
</dbReference>
<dbReference type="GO" id="GO:0051959">
    <property type="term" value="F:dynein light intermediate chain binding"/>
    <property type="evidence" value="ECO:0007669"/>
    <property type="project" value="InterPro"/>
</dbReference>
<keyword evidence="15" id="KW-0539">Nucleus</keyword>
<dbReference type="GO" id="GO:0036126">
    <property type="term" value="C:sperm flagellum"/>
    <property type="evidence" value="ECO:0007669"/>
    <property type="project" value="EnsemblMetazoa"/>
</dbReference>
<keyword evidence="11 19" id="KW-0175">Coiled coil</keyword>
<evidence type="ECO:0000256" key="15">
    <source>
        <dbReference type="ARBA" id="ARBA00023242"/>
    </source>
</evidence>
<dbReference type="InterPro" id="IPR004273">
    <property type="entry name" value="Dynein_heavy_D6_P-loop"/>
</dbReference>
<dbReference type="SMR" id="B4QYR3"/>
<evidence type="ECO:0000256" key="1">
    <source>
        <dbReference type="ARBA" id="ARBA00004123"/>
    </source>
</evidence>
<dbReference type="Pfam" id="PF18199">
    <property type="entry name" value="Dynein_C"/>
    <property type="match status" value="1"/>
</dbReference>
<dbReference type="Gene3D" id="1.20.920.20">
    <property type="match status" value="1"/>
</dbReference>
<dbReference type="InterPro" id="IPR042219">
    <property type="entry name" value="AAA_lid_11_sf"/>
</dbReference>
<keyword evidence="8" id="KW-0067">ATP-binding</keyword>
<feature type="compositionally biased region" description="Low complexity" evidence="20">
    <location>
        <begin position="2827"/>
        <end position="2845"/>
    </location>
</feature>
<dbReference type="SUPFAM" id="SSF54928">
    <property type="entry name" value="RNA-binding domain, RBD"/>
    <property type="match status" value="2"/>
</dbReference>
<accession>B4QYR3</accession>
<organism evidence="22 23">
    <name type="scientific">Drosophila simulans</name>
    <name type="common">Fruit fly</name>
    <dbReference type="NCBI Taxonomy" id="7240"/>
    <lineage>
        <taxon>Eukaryota</taxon>
        <taxon>Metazoa</taxon>
        <taxon>Ecdysozoa</taxon>
        <taxon>Arthropoda</taxon>
        <taxon>Hexapoda</taxon>
        <taxon>Insecta</taxon>
        <taxon>Pterygota</taxon>
        <taxon>Neoptera</taxon>
        <taxon>Endopterygota</taxon>
        <taxon>Diptera</taxon>
        <taxon>Brachycera</taxon>
        <taxon>Muscomorpha</taxon>
        <taxon>Ephydroidea</taxon>
        <taxon>Drosophilidae</taxon>
        <taxon>Drosophila</taxon>
        <taxon>Sophophora</taxon>
    </lineage>
</organism>
<feature type="compositionally biased region" description="Low complexity" evidence="20">
    <location>
        <begin position="2940"/>
        <end position="2951"/>
    </location>
</feature>
<feature type="compositionally biased region" description="Low complexity" evidence="20">
    <location>
        <begin position="144"/>
        <end position="154"/>
    </location>
</feature>
<evidence type="ECO:0000256" key="4">
    <source>
        <dbReference type="ARBA" id="ARBA00022490"/>
    </source>
</evidence>
<evidence type="ECO:0000256" key="7">
    <source>
        <dbReference type="ARBA" id="ARBA00022741"/>
    </source>
</evidence>
<comment type="subcellular location">
    <subcellularLocation>
        <location evidence="2">Cytoplasm</location>
        <location evidence="2">Cytoskeleton</location>
        <location evidence="2">Cilium axoneme</location>
    </subcellularLocation>
    <subcellularLocation>
        <location evidence="1">Nucleus</location>
    </subcellularLocation>
</comment>
<dbReference type="GO" id="GO:0030317">
    <property type="term" value="P:flagellated sperm motility"/>
    <property type="evidence" value="ECO:0007669"/>
    <property type="project" value="EnsemblMetazoa"/>
</dbReference>
<dbReference type="InterPro" id="IPR024743">
    <property type="entry name" value="Dynein_HC_stalk"/>
</dbReference>
<dbReference type="CDD" id="cd12328">
    <property type="entry name" value="RRM2_hnRNPA_like"/>
    <property type="match status" value="1"/>
</dbReference>
<dbReference type="GO" id="GO:0005930">
    <property type="term" value="C:axoneme"/>
    <property type="evidence" value="ECO:0007669"/>
    <property type="project" value="UniProtKB-SubCell"/>
</dbReference>
<evidence type="ECO:0000256" key="19">
    <source>
        <dbReference type="SAM" id="Coils"/>
    </source>
</evidence>
<dbReference type="GO" id="GO:0005874">
    <property type="term" value="C:microtubule"/>
    <property type="evidence" value="ECO:0007669"/>
    <property type="project" value="UniProtKB-KW"/>
</dbReference>
<dbReference type="Pfam" id="PF12777">
    <property type="entry name" value="MT"/>
    <property type="match status" value="1"/>
</dbReference>